<dbReference type="OrthoDB" id="45007at2759"/>
<reference evidence="2 3" key="1">
    <citation type="journal article" date="2020" name="IScience">
        <title>Genome Sequencing of the Endangered Kingdonia uniflora (Circaeasteraceae, Ranunculales) Reveals Potential Mechanisms of Evolutionary Specialization.</title>
        <authorList>
            <person name="Sun Y."/>
            <person name="Deng T."/>
            <person name="Zhang A."/>
            <person name="Moore M.J."/>
            <person name="Landis J.B."/>
            <person name="Lin N."/>
            <person name="Zhang H."/>
            <person name="Zhang X."/>
            <person name="Huang J."/>
            <person name="Zhang X."/>
            <person name="Sun H."/>
            <person name="Wang H."/>
        </authorList>
    </citation>
    <scope>NUCLEOTIDE SEQUENCE [LARGE SCALE GENOMIC DNA]</scope>
    <source>
        <strain evidence="2">TB1705</strain>
        <tissue evidence="2">Leaf</tissue>
    </source>
</reference>
<dbReference type="PANTHER" id="PTHR22953">
    <property type="entry name" value="ACID PHOSPHATASE RELATED"/>
    <property type="match status" value="1"/>
</dbReference>
<dbReference type="InterPro" id="IPR039331">
    <property type="entry name" value="PAPs-like"/>
</dbReference>
<dbReference type="GO" id="GO:0046872">
    <property type="term" value="F:metal ion binding"/>
    <property type="evidence" value="ECO:0007669"/>
    <property type="project" value="InterPro"/>
</dbReference>
<dbReference type="AlphaFoldDB" id="A0A7J7LW08"/>
<evidence type="ECO:0000313" key="3">
    <source>
        <dbReference type="Proteomes" id="UP000541444"/>
    </source>
</evidence>
<dbReference type="Gene3D" id="3.60.21.10">
    <property type="match status" value="1"/>
</dbReference>
<keyword evidence="1" id="KW-0732">Signal</keyword>
<dbReference type="InterPro" id="IPR029052">
    <property type="entry name" value="Metallo-depent_PP-like"/>
</dbReference>
<dbReference type="GO" id="GO:0003993">
    <property type="term" value="F:acid phosphatase activity"/>
    <property type="evidence" value="ECO:0007669"/>
    <property type="project" value="InterPro"/>
</dbReference>
<comment type="caution">
    <text evidence="2">The sequence shown here is derived from an EMBL/GenBank/DDBJ whole genome shotgun (WGS) entry which is preliminary data.</text>
</comment>
<dbReference type="InterPro" id="IPR008963">
    <property type="entry name" value="Purple_acid_Pase-like_N"/>
</dbReference>
<dbReference type="PANTHER" id="PTHR22953:SF86">
    <property type="entry name" value="PURPLE ACID PHOSPHATASE 10"/>
    <property type="match status" value="1"/>
</dbReference>
<organism evidence="2 3">
    <name type="scientific">Kingdonia uniflora</name>
    <dbReference type="NCBI Taxonomy" id="39325"/>
    <lineage>
        <taxon>Eukaryota</taxon>
        <taxon>Viridiplantae</taxon>
        <taxon>Streptophyta</taxon>
        <taxon>Embryophyta</taxon>
        <taxon>Tracheophyta</taxon>
        <taxon>Spermatophyta</taxon>
        <taxon>Magnoliopsida</taxon>
        <taxon>Ranunculales</taxon>
        <taxon>Circaeasteraceae</taxon>
        <taxon>Kingdonia</taxon>
    </lineage>
</organism>
<accession>A0A7J7LW08</accession>
<dbReference type="Gene3D" id="2.60.40.380">
    <property type="entry name" value="Purple acid phosphatase-like, N-terminal"/>
    <property type="match status" value="1"/>
</dbReference>
<evidence type="ECO:0000313" key="2">
    <source>
        <dbReference type="EMBL" id="KAF6146744.1"/>
    </source>
</evidence>
<dbReference type="Proteomes" id="UP000541444">
    <property type="component" value="Unassembled WGS sequence"/>
</dbReference>
<gene>
    <name evidence="2" type="ORF">GIB67_009030</name>
</gene>
<dbReference type="SUPFAM" id="SSF49363">
    <property type="entry name" value="Purple acid phosphatase, N-terminal domain"/>
    <property type="match status" value="1"/>
</dbReference>
<dbReference type="EMBL" id="JACGCM010001965">
    <property type="protein sequence ID" value="KAF6146744.1"/>
    <property type="molecule type" value="Genomic_DNA"/>
</dbReference>
<proteinExistence type="predicted"/>
<keyword evidence="3" id="KW-1185">Reference proteome</keyword>
<name>A0A7J7LW08_9MAGN</name>
<evidence type="ECO:0000256" key="1">
    <source>
        <dbReference type="ARBA" id="ARBA00022729"/>
    </source>
</evidence>
<sequence>MVICNVLVLEDPSSKCCVVFCFKVHSRRSSGVTVDEPSSNTVVYWPENTKHKHSAEGTVFTYKYGNYISGYIHHCIIKKFKLYVFLVCLSIDLNVRARDLGQTYDSNRTLTHYESNPSKGETMLFVGDISYTDHYPLHDKCRWDSWGL</sequence>
<protein>
    <submittedName>
        <fullName evidence="2">Uncharacterized protein</fullName>
    </submittedName>
</protein>